<accession>A0A8J2Y8F3</accession>
<keyword evidence="3" id="KW-0597">Phosphoprotein</keyword>
<evidence type="ECO:0000259" key="11">
    <source>
        <dbReference type="PROSITE" id="PS50109"/>
    </source>
</evidence>
<evidence type="ECO:0000256" key="2">
    <source>
        <dbReference type="ARBA" id="ARBA00012438"/>
    </source>
</evidence>
<dbReference type="SUPFAM" id="SSF55874">
    <property type="entry name" value="ATPase domain of HSP90 chaperone/DNA topoisomerase II/histidine kinase"/>
    <property type="match status" value="1"/>
</dbReference>
<evidence type="ECO:0000256" key="4">
    <source>
        <dbReference type="ARBA" id="ARBA00022679"/>
    </source>
</evidence>
<dbReference type="Pfam" id="PF02518">
    <property type="entry name" value="HATPase_c"/>
    <property type="match status" value="1"/>
</dbReference>
<comment type="catalytic activity">
    <reaction evidence="1">
        <text>ATP + protein L-histidine = ADP + protein N-phospho-L-histidine.</text>
        <dbReference type="EC" id="2.7.13.3"/>
    </reaction>
</comment>
<dbReference type="SUPFAM" id="SSF48452">
    <property type="entry name" value="TPR-like"/>
    <property type="match status" value="2"/>
</dbReference>
<dbReference type="EC" id="2.7.13.3" evidence="2"/>
<keyword evidence="6" id="KW-0418">Kinase</keyword>
<dbReference type="CDD" id="cd16917">
    <property type="entry name" value="HATPase_UhpB-NarQ-NarX-like"/>
    <property type="match status" value="1"/>
</dbReference>
<feature type="domain" description="Histidine kinase" evidence="11">
    <location>
        <begin position="492"/>
        <end position="672"/>
    </location>
</feature>
<dbReference type="GO" id="GO:0046983">
    <property type="term" value="F:protein dimerization activity"/>
    <property type="evidence" value="ECO:0007669"/>
    <property type="project" value="InterPro"/>
</dbReference>
<keyword evidence="5" id="KW-0547">Nucleotide-binding</keyword>
<keyword evidence="4" id="KW-0808">Transferase</keyword>
<dbReference type="GO" id="GO:0016020">
    <property type="term" value="C:membrane"/>
    <property type="evidence" value="ECO:0007669"/>
    <property type="project" value="InterPro"/>
</dbReference>
<protein>
    <recommendedName>
        <fullName evidence="2">histidine kinase</fullName>
        <ecNumber evidence="2">2.7.13.3</ecNumber>
    </recommendedName>
</protein>
<dbReference type="InterPro" id="IPR005467">
    <property type="entry name" value="His_kinase_dom"/>
</dbReference>
<dbReference type="InterPro" id="IPR050482">
    <property type="entry name" value="Sensor_HK_TwoCompSys"/>
</dbReference>
<keyword evidence="10" id="KW-0472">Membrane</keyword>
<dbReference type="InterPro" id="IPR011712">
    <property type="entry name" value="Sig_transdc_His_kin_sub3_dim/P"/>
</dbReference>
<dbReference type="InterPro" id="IPR019734">
    <property type="entry name" value="TPR_rpt"/>
</dbReference>
<dbReference type="SMART" id="SM00028">
    <property type="entry name" value="TPR"/>
    <property type="match status" value="3"/>
</dbReference>
<keyword evidence="10" id="KW-1133">Transmembrane helix</keyword>
<gene>
    <name evidence="12" type="ORF">GCM10011312_03490</name>
</gene>
<evidence type="ECO:0000256" key="5">
    <source>
        <dbReference type="ARBA" id="ARBA00022741"/>
    </source>
</evidence>
<evidence type="ECO:0000313" key="13">
    <source>
        <dbReference type="Proteomes" id="UP000652231"/>
    </source>
</evidence>
<keyword evidence="9" id="KW-0175">Coiled coil</keyword>
<evidence type="ECO:0000256" key="9">
    <source>
        <dbReference type="SAM" id="Coils"/>
    </source>
</evidence>
<dbReference type="AlphaFoldDB" id="A0A8J2Y8F3"/>
<evidence type="ECO:0000256" key="3">
    <source>
        <dbReference type="ARBA" id="ARBA00022553"/>
    </source>
</evidence>
<dbReference type="PANTHER" id="PTHR24421:SF10">
    <property type="entry name" value="NITRATE_NITRITE SENSOR PROTEIN NARQ"/>
    <property type="match status" value="1"/>
</dbReference>
<dbReference type="Pfam" id="PF07730">
    <property type="entry name" value="HisKA_3"/>
    <property type="match status" value="1"/>
</dbReference>
<dbReference type="InterPro" id="IPR003594">
    <property type="entry name" value="HATPase_dom"/>
</dbReference>
<dbReference type="InterPro" id="IPR036890">
    <property type="entry name" value="HATPase_C_sf"/>
</dbReference>
<sequence>MIKNLPSSFLIFFFVFSAFSQDKSEEYLSVIDTTQNITLKLNSIDSLLTKYWEVKNFDDFINQSENYLKLAEENNMYDEMAKKAMNLSYPLINIKDNPKKAITILNSVIQYEDQLTDSFLKGGVYLKRGGAFFNFNLTKAIEDYTLAIEKFKEKDGIYIADAHLFRGQAYSGLGQFVAASEDYKKAYDYFEKEKDYEYMLHARSGEIIMYSKNGFLEKSITQREQLIEDLKKLNLHQYLTSQYYNQSIDYKKLKNYPMRLEYLEKALTFADSTNQPAFNYTAIYSSLSDHFSITKNLQNASFYLKRAEEFLPKVSSDIYANSIYLMALIEYQNQNGLLEEAKVNALKRIDLLDEMSLDEETINTHQTLSEIYFELGDYQNAFEHLNLFSSIKDSLYNQTKTNALVYYQTLYETERKEKELFEKKSNIAILEEKNDALKKQYLFGGVTLTLGFILLFLYKNQRDLKNKKELQEKYTQDLLIAQEDERKRVSKDLHDGVGQSLLLIKNKVVLIKDDSTKNLVENAIEEVRSISRALHPFQLQEMGITKAIQNIIYQIDESTELFITSEIASIDGLFNIQQEVNIFRIVQESFNNVIKHSEATSIQFDITKEKNNIKIKLTDNGKGFDFSERYKDFNSLGLKTLKERTRFLSGVMKVDSQTNKGTRLEFIIPYYEK</sequence>
<evidence type="ECO:0000256" key="8">
    <source>
        <dbReference type="ARBA" id="ARBA00023012"/>
    </source>
</evidence>
<dbReference type="RefSeq" id="WP_188438842.1">
    <property type="nucleotide sequence ID" value="NZ_BMGK01000001.1"/>
</dbReference>
<proteinExistence type="predicted"/>
<evidence type="ECO:0000256" key="7">
    <source>
        <dbReference type="ARBA" id="ARBA00022840"/>
    </source>
</evidence>
<keyword evidence="7" id="KW-0067">ATP-binding</keyword>
<keyword evidence="10" id="KW-0812">Transmembrane</keyword>
<dbReference type="InterPro" id="IPR011990">
    <property type="entry name" value="TPR-like_helical_dom_sf"/>
</dbReference>
<dbReference type="Gene3D" id="1.20.5.1930">
    <property type="match status" value="1"/>
</dbReference>
<dbReference type="SMART" id="SM00387">
    <property type="entry name" value="HATPase_c"/>
    <property type="match status" value="1"/>
</dbReference>
<dbReference type="PROSITE" id="PS50109">
    <property type="entry name" value="HIS_KIN"/>
    <property type="match status" value="1"/>
</dbReference>
<reference evidence="12" key="2">
    <citation type="submission" date="2020-09" db="EMBL/GenBank/DDBJ databases">
        <authorList>
            <person name="Sun Q."/>
            <person name="Zhou Y."/>
        </authorList>
    </citation>
    <scope>NUCLEOTIDE SEQUENCE</scope>
    <source>
        <strain evidence="12">CGMCC 1.12924</strain>
    </source>
</reference>
<keyword evidence="8" id="KW-0902">Two-component regulatory system</keyword>
<feature type="transmembrane region" description="Helical" evidence="10">
    <location>
        <begin position="441"/>
        <end position="458"/>
    </location>
</feature>
<dbReference type="Proteomes" id="UP000652231">
    <property type="component" value="Unassembled WGS sequence"/>
</dbReference>
<reference evidence="12" key="1">
    <citation type="journal article" date="2014" name="Int. J. Syst. Evol. Microbiol.">
        <title>Complete genome sequence of Corynebacterium casei LMG S-19264T (=DSM 44701T), isolated from a smear-ripened cheese.</title>
        <authorList>
            <consortium name="US DOE Joint Genome Institute (JGI-PGF)"/>
            <person name="Walter F."/>
            <person name="Albersmeier A."/>
            <person name="Kalinowski J."/>
            <person name="Ruckert C."/>
        </authorList>
    </citation>
    <scope>NUCLEOTIDE SEQUENCE</scope>
    <source>
        <strain evidence="12">CGMCC 1.12924</strain>
    </source>
</reference>
<evidence type="ECO:0000313" key="12">
    <source>
        <dbReference type="EMBL" id="GGD82581.1"/>
    </source>
</evidence>
<name>A0A8J2Y8F3_9FLAO</name>
<dbReference type="Gene3D" id="3.30.565.10">
    <property type="entry name" value="Histidine kinase-like ATPase, C-terminal domain"/>
    <property type="match status" value="1"/>
</dbReference>
<dbReference type="EMBL" id="BMGK01000001">
    <property type="protein sequence ID" value="GGD82581.1"/>
    <property type="molecule type" value="Genomic_DNA"/>
</dbReference>
<evidence type="ECO:0000256" key="1">
    <source>
        <dbReference type="ARBA" id="ARBA00000085"/>
    </source>
</evidence>
<dbReference type="PANTHER" id="PTHR24421">
    <property type="entry name" value="NITRATE/NITRITE SENSOR PROTEIN NARX-RELATED"/>
    <property type="match status" value="1"/>
</dbReference>
<evidence type="ECO:0000256" key="6">
    <source>
        <dbReference type="ARBA" id="ARBA00022777"/>
    </source>
</evidence>
<keyword evidence="13" id="KW-1185">Reference proteome</keyword>
<dbReference type="GO" id="GO:0000155">
    <property type="term" value="F:phosphorelay sensor kinase activity"/>
    <property type="evidence" value="ECO:0007669"/>
    <property type="project" value="InterPro"/>
</dbReference>
<dbReference type="Gene3D" id="1.25.40.10">
    <property type="entry name" value="Tetratricopeptide repeat domain"/>
    <property type="match status" value="2"/>
</dbReference>
<dbReference type="GO" id="GO:0005524">
    <property type="term" value="F:ATP binding"/>
    <property type="evidence" value="ECO:0007669"/>
    <property type="project" value="UniProtKB-KW"/>
</dbReference>
<evidence type="ECO:0000256" key="10">
    <source>
        <dbReference type="SAM" id="Phobius"/>
    </source>
</evidence>
<feature type="coiled-coil region" evidence="9">
    <location>
        <begin position="413"/>
        <end position="440"/>
    </location>
</feature>
<comment type="caution">
    <text evidence="12">The sequence shown here is derived from an EMBL/GenBank/DDBJ whole genome shotgun (WGS) entry which is preliminary data.</text>
</comment>
<organism evidence="12 13">
    <name type="scientific">Planktosalinus lacus</name>
    <dbReference type="NCBI Taxonomy" id="1526573"/>
    <lineage>
        <taxon>Bacteria</taxon>
        <taxon>Pseudomonadati</taxon>
        <taxon>Bacteroidota</taxon>
        <taxon>Flavobacteriia</taxon>
        <taxon>Flavobacteriales</taxon>
        <taxon>Flavobacteriaceae</taxon>
        <taxon>Planktosalinus</taxon>
    </lineage>
</organism>